<keyword evidence="1" id="KW-0175">Coiled coil</keyword>
<dbReference type="PANTHER" id="PTHR36866:SF1">
    <property type="entry name" value="GENE 1043-RELATED"/>
    <property type="match status" value="1"/>
</dbReference>
<proteinExistence type="predicted"/>
<dbReference type="Proteomes" id="UP000429181">
    <property type="component" value="Chromosome 6"/>
</dbReference>
<reference evidence="3" key="2">
    <citation type="submission" date="2025-05" db="UniProtKB">
        <authorList>
            <consortium name="Ensembl"/>
        </authorList>
    </citation>
    <scope>IDENTIFICATION</scope>
</reference>
<protein>
    <submittedName>
        <fullName evidence="3">Uncharacterized protein</fullName>
    </submittedName>
</protein>
<feature type="coiled-coil region" evidence="1">
    <location>
        <begin position="100"/>
        <end position="166"/>
    </location>
</feature>
<name>A0A4W2HW93_BOBOX</name>
<feature type="coiled-coil region" evidence="1">
    <location>
        <begin position="461"/>
        <end position="491"/>
    </location>
</feature>
<feature type="region of interest" description="Disordered" evidence="2">
    <location>
        <begin position="366"/>
        <end position="430"/>
    </location>
</feature>
<dbReference type="PANTHER" id="PTHR36866">
    <property type="entry name" value="CHROMOSOME 4 OPEN READING FRAME 50"/>
    <property type="match status" value="1"/>
</dbReference>
<dbReference type="Pfam" id="PF15030">
    <property type="entry name" value="DUF4527"/>
    <property type="match status" value="1"/>
</dbReference>
<gene>
    <name evidence="3" type="primary">C6H4orf50</name>
</gene>
<evidence type="ECO:0000256" key="1">
    <source>
        <dbReference type="SAM" id="Coils"/>
    </source>
</evidence>
<dbReference type="OMA" id="QSSERPH"/>
<organism evidence="3 5">
    <name type="scientific">Bos indicus x Bos taurus</name>
    <name type="common">Hybrid cattle</name>
    <dbReference type="NCBI Taxonomy" id="30522"/>
    <lineage>
        <taxon>Eukaryota</taxon>
        <taxon>Metazoa</taxon>
        <taxon>Chordata</taxon>
        <taxon>Craniata</taxon>
        <taxon>Vertebrata</taxon>
        <taxon>Euteleostomi</taxon>
        <taxon>Mammalia</taxon>
        <taxon>Eutheria</taxon>
        <taxon>Laurasiatheria</taxon>
        <taxon>Artiodactyla</taxon>
        <taxon>Ruminantia</taxon>
        <taxon>Pecora</taxon>
        <taxon>Bovidae</taxon>
        <taxon>Bovinae</taxon>
        <taxon>Bos</taxon>
    </lineage>
</organism>
<keyword evidence="4" id="KW-1185">Reference proteome</keyword>
<feature type="region of interest" description="Disordered" evidence="2">
    <location>
        <begin position="321"/>
        <end position="345"/>
    </location>
</feature>
<evidence type="ECO:0000256" key="2">
    <source>
        <dbReference type="SAM" id="MobiDB-lite"/>
    </source>
</evidence>
<dbReference type="Proteomes" id="UP000314981">
    <property type="component" value="Chromosome 6"/>
</dbReference>
<evidence type="ECO:0000313" key="4">
    <source>
        <dbReference type="Proteomes" id="UP000314981"/>
    </source>
</evidence>
<reference evidence="4 5" key="1">
    <citation type="submission" date="2018-11" db="EMBL/GenBank/DDBJ databases">
        <title>Haplotype-resolved cattle genomes.</title>
        <authorList>
            <person name="Low W.Y."/>
            <person name="Tearle R."/>
            <person name="Bickhart D.M."/>
            <person name="Rosen B.D."/>
            <person name="Koren S."/>
            <person name="Rhie A."/>
            <person name="Hiendleder S."/>
            <person name="Phillippy A.M."/>
            <person name="Smith T.P.L."/>
            <person name="Williams J.L."/>
        </authorList>
    </citation>
    <scope>NUCLEOTIDE SEQUENCE [LARGE SCALE GENOMIC DNA]</scope>
</reference>
<accession>A0A4W2HW93</accession>
<feature type="coiled-coil region" evidence="1">
    <location>
        <begin position="253"/>
        <end position="294"/>
    </location>
</feature>
<evidence type="ECO:0000313" key="3">
    <source>
        <dbReference type="Ensembl" id="ENSBIXP00005034124.1"/>
    </source>
</evidence>
<sequence>MYGMEPNAKGWTEKSFSYVVRAPSSDGFDIMNVDVKIDTSWIFQDVEESGEEQGCFLGGAAESPDVDTGTLRKQLESSEQKLLAAVDKHMMSESGLRSRIQELELSERNLLQKVDQLSTRVFQERSASLRAQEQLDALQGELASQVRENERAAQRQRWRLRRLRERLRRKDAALGRQASALERGRRIQRRQLRLVREQERILRAQVQRLELDVRRLCRAAGLLLAELDTPNPGGPRFSGPGDIRGAPEGAAELRALRARAERGERERDQAARRLREQRATERRLREQLEELRCCIYGLKLSEIGLQAQVEELTQHNESLRGELGAQAPGERALSKAPTGPRSLDALGHVQDESLPLPREEALDACRSQDPNEAPEQRGSAGQSSERPHAWGCVRAGRGPPVLVPSPQTTNRLPRDLAGSDRGQLQDREASASEEDLRLHIRRLHHQVLTLQRQLRDQWSAHRELQASLEEAEHLKGKLDELQKKHHEVNLAVTPLKAKLASLVQKCQERNHLITHLLQELRRHGVENHLLSGMAQNMVNDVALAEYAATFLAPRVPETSHHLDVESEMTAFVRVQKCLLNPQMDSVLQRPLHSETWPIPEAEWPAWTAELDSLKLPLPSGLMADPEICQASVTMEPGLPVQCLQEKGGTSCPGLQSDDLLPSPELLSPARILALHQELRRSFSSTSQVNKSPLEL</sequence>
<feature type="compositionally biased region" description="Basic and acidic residues" evidence="2">
    <location>
        <begin position="412"/>
        <end position="430"/>
    </location>
</feature>
<dbReference type="AlphaFoldDB" id="A0A4W2HW93"/>
<dbReference type="InterPro" id="IPR032771">
    <property type="entry name" value="DUF4527"/>
</dbReference>
<dbReference type="GeneTree" id="ENSGT00390000003220"/>
<dbReference type="Ensembl" id="ENSBIXT00000034898.1">
    <property type="protein sequence ID" value="ENSBIXP00000020688.1"/>
    <property type="gene ID" value="ENSBIXG00000023959.1"/>
</dbReference>
<evidence type="ECO:0000313" key="5">
    <source>
        <dbReference type="Proteomes" id="UP000429181"/>
    </source>
</evidence>
<dbReference type="Ensembl" id="ENSBIXT00005018665.1">
    <property type="protein sequence ID" value="ENSBIXP00005034124.1"/>
    <property type="gene ID" value="ENSBIXG00005014962.1"/>
</dbReference>